<evidence type="ECO:0000313" key="3">
    <source>
        <dbReference type="Proteomes" id="UP000027222"/>
    </source>
</evidence>
<protein>
    <submittedName>
        <fullName evidence="2">Uncharacterized protein</fullName>
    </submittedName>
</protein>
<keyword evidence="1" id="KW-0472">Membrane</keyword>
<feature type="transmembrane region" description="Helical" evidence="1">
    <location>
        <begin position="86"/>
        <end position="105"/>
    </location>
</feature>
<organism evidence="2 3">
    <name type="scientific">Galerina marginata (strain CBS 339.88)</name>
    <dbReference type="NCBI Taxonomy" id="685588"/>
    <lineage>
        <taxon>Eukaryota</taxon>
        <taxon>Fungi</taxon>
        <taxon>Dikarya</taxon>
        <taxon>Basidiomycota</taxon>
        <taxon>Agaricomycotina</taxon>
        <taxon>Agaricomycetes</taxon>
        <taxon>Agaricomycetidae</taxon>
        <taxon>Agaricales</taxon>
        <taxon>Agaricineae</taxon>
        <taxon>Strophariaceae</taxon>
        <taxon>Galerina</taxon>
    </lineage>
</organism>
<gene>
    <name evidence="2" type="ORF">GALMADRAFT_137534</name>
</gene>
<keyword evidence="1" id="KW-1133">Transmembrane helix</keyword>
<name>A0A067T5T9_GALM3</name>
<proteinExistence type="predicted"/>
<feature type="transmembrane region" description="Helical" evidence="1">
    <location>
        <begin position="111"/>
        <end position="132"/>
    </location>
</feature>
<evidence type="ECO:0000313" key="2">
    <source>
        <dbReference type="EMBL" id="KDR78461.1"/>
    </source>
</evidence>
<dbReference type="Proteomes" id="UP000027222">
    <property type="component" value="Unassembled WGS sequence"/>
</dbReference>
<dbReference type="HOGENOM" id="CLU_1896381_0_0_1"/>
<accession>A0A067T5T9</accession>
<dbReference type="AlphaFoldDB" id="A0A067T5T9"/>
<feature type="transmembrane region" description="Helical" evidence="1">
    <location>
        <begin position="43"/>
        <end position="65"/>
    </location>
</feature>
<keyword evidence="1" id="KW-0812">Transmembrane</keyword>
<keyword evidence="3" id="KW-1185">Reference proteome</keyword>
<evidence type="ECO:0000256" key="1">
    <source>
        <dbReference type="SAM" id="Phobius"/>
    </source>
</evidence>
<sequence>MASWCIVLFTTATVRLFLQVDRGRSRFDHPDLAAARGLTITPLMTWLRLLPLFLALLVSVRHFRIGMLTLKQRHQQQGGQQAQSDLSSNAAIVGLVVLVPVLVIGLRGFNLAIGVGVGTGMFYKGFGGWFGVGG</sequence>
<dbReference type="EMBL" id="KL142374">
    <property type="protein sequence ID" value="KDR78461.1"/>
    <property type="molecule type" value="Genomic_DNA"/>
</dbReference>
<reference evidence="3" key="1">
    <citation type="journal article" date="2014" name="Proc. Natl. Acad. Sci. U.S.A.">
        <title>Extensive sampling of basidiomycete genomes demonstrates inadequacy of the white-rot/brown-rot paradigm for wood decay fungi.</title>
        <authorList>
            <person name="Riley R."/>
            <person name="Salamov A.A."/>
            <person name="Brown D.W."/>
            <person name="Nagy L.G."/>
            <person name="Floudas D."/>
            <person name="Held B.W."/>
            <person name="Levasseur A."/>
            <person name="Lombard V."/>
            <person name="Morin E."/>
            <person name="Otillar R."/>
            <person name="Lindquist E.A."/>
            <person name="Sun H."/>
            <person name="LaButti K.M."/>
            <person name="Schmutz J."/>
            <person name="Jabbour D."/>
            <person name="Luo H."/>
            <person name="Baker S.E."/>
            <person name="Pisabarro A.G."/>
            <person name="Walton J.D."/>
            <person name="Blanchette R.A."/>
            <person name="Henrissat B."/>
            <person name="Martin F."/>
            <person name="Cullen D."/>
            <person name="Hibbett D.S."/>
            <person name="Grigoriev I.V."/>
        </authorList>
    </citation>
    <scope>NUCLEOTIDE SEQUENCE [LARGE SCALE GENOMIC DNA]</scope>
    <source>
        <strain evidence="3">CBS 339.88</strain>
    </source>
</reference>